<organism evidence="5 6">
    <name type="scientific">Anaeramoeba ignava</name>
    <name type="common">Anaerobic marine amoeba</name>
    <dbReference type="NCBI Taxonomy" id="1746090"/>
    <lineage>
        <taxon>Eukaryota</taxon>
        <taxon>Metamonada</taxon>
        <taxon>Anaeramoebidae</taxon>
        <taxon>Anaeramoeba</taxon>
    </lineage>
</organism>
<dbReference type="Gene3D" id="3.40.50.720">
    <property type="entry name" value="NAD(P)-binding Rossmann-like Domain"/>
    <property type="match status" value="1"/>
</dbReference>
<dbReference type="GO" id="GO:0043041">
    <property type="term" value="P:amino acid activation for nonribosomal peptide biosynthetic process"/>
    <property type="evidence" value="ECO:0007669"/>
    <property type="project" value="TreeGrafter"/>
</dbReference>
<dbReference type="InterPro" id="IPR036736">
    <property type="entry name" value="ACP-like_sf"/>
</dbReference>
<dbReference type="InterPro" id="IPR000873">
    <property type="entry name" value="AMP-dep_synth/lig_dom"/>
</dbReference>
<evidence type="ECO:0000313" key="5">
    <source>
        <dbReference type="EMBL" id="KAJ5070120.1"/>
    </source>
</evidence>
<dbReference type="Pfam" id="PF00668">
    <property type="entry name" value="Condensation"/>
    <property type="match status" value="3"/>
</dbReference>
<reference evidence="5" key="1">
    <citation type="submission" date="2022-10" db="EMBL/GenBank/DDBJ databases">
        <title>Novel sulphate-reducing endosymbionts in the free-living metamonad Anaeramoeba.</title>
        <authorList>
            <person name="Jerlstrom-Hultqvist J."/>
            <person name="Cepicka I."/>
            <person name="Gallot-Lavallee L."/>
            <person name="Salas-Leiva D."/>
            <person name="Curtis B.A."/>
            <person name="Zahonova K."/>
            <person name="Pipaliya S."/>
            <person name="Dacks J."/>
            <person name="Roger A.J."/>
        </authorList>
    </citation>
    <scope>NUCLEOTIDE SEQUENCE</scope>
    <source>
        <strain evidence="5">BMAN</strain>
    </source>
</reference>
<dbReference type="EMBL" id="JAPDFW010000098">
    <property type="protein sequence ID" value="KAJ5070120.1"/>
    <property type="molecule type" value="Genomic_DNA"/>
</dbReference>
<dbReference type="Gene3D" id="3.30.559.30">
    <property type="entry name" value="Nonribosomal peptide synthetase, condensation domain"/>
    <property type="match status" value="2"/>
</dbReference>
<proteinExistence type="predicted"/>
<gene>
    <name evidence="5" type="ORF">M0811_11149</name>
</gene>
<dbReference type="SUPFAM" id="SSF52777">
    <property type="entry name" value="CoA-dependent acyltransferases"/>
    <property type="match status" value="4"/>
</dbReference>
<comment type="caution">
    <text evidence="5">The sequence shown here is derived from an EMBL/GenBank/DDBJ whole genome shotgun (WGS) entry which is preliminary data.</text>
</comment>
<feature type="domain" description="Carrier" evidence="4">
    <location>
        <begin position="1055"/>
        <end position="1130"/>
    </location>
</feature>
<dbReference type="PANTHER" id="PTHR45527:SF1">
    <property type="entry name" value="FATTY ACID SYNTHASE"/>
    <property type="match status" value="1"/>
</dbReference>
<dbReference type="InterPro" id="IPR001242">
    <property type="entry name" value="Condensation_dom"/>
</dbReference>
<evidence type="ECO:0000259" key="4">
    <source>
        <dbReference type="PROSITE" id="PS50075"/>
    </source>
</evidence>
<dbReference type="GO" id="GO:0031177">
    <property type="term" value="F:phosphopantetheine binding"/>
    <property type="evidence" value="ECO:0007669"/>
    <property type="project" value="TreeGrafter"/>
</dbReference>
<dbReference type="InterPro" id="IPR045851">
    <property type="entry name" value="AMP-bd_C_sf"/>
</dbReference>
<dbReference type="Gene3D" id="2.30.38.10">
    <property type="entry name" value="Luciferase, Domain 3"/>
    <property type="match status" value="2"/>
</dbReference>
<name>A0A9Q0LCW4_ANAIG</name>
<dbReference type="Pfam" id="PF00550">
    <property type="entry name" value="PP-binding"/>
    <property type="match status" value="2"/>
</dbReference>
<dbReference type="CDD" id="cd05235">
    <property type="entry name" value="SDR_e1"/>
    <property type="match status" value="1"/>
</dbReference>
<dbReference type="Gene3D" id="3.30.300.30">
    <property type="match status" value="2"/>
</dbReference>
<evidence type="ECO:0000313" key="6">
    <source>
        <dbReference type="Proteomes" id="UP001149090"/>
    </source>
</evidence>
<dbReference type="InterPro" id="IPR009081">
    <property type="entry name" value="PP-bd_ACP"/>
</dbReference>
<evidence type="ECO:0000256" key="3">
    <source>
        <dbReference type="ARBA" id="ARBA00022598"/>
    </source>
</evidence>
<keyword evidence="3" id="KW-0436">Ligase</keyword>
<dbReference type="GO" id="GO:0009366">
    <property type="term" value="C:enterobactin synthetase complex"/>
    <property type="evidence" value="ECO:0007669"/>
    <property type="project" value="TreeGrafter"/>
</dbReference>
<accession>A0A9Q0LCW4</accession>
<dbReference type="NCBIfam" id="TIGR01746">
    <property type="entry name" value="Thioester-redct"/>
    <property type="match status" value="1"/>
</dbReference>
<keyword evidence="2" id="KW-0597">Phosphoprotein</keyword>
<dbReference type="InterPro" id="IPR023213">
    <property type="entry name" value="CAT-like_dom_sf"/>
</dbReference>
<dbReference type="SUPFAM" id="SSF56801">
    <property type="entry name" value="Acetyl-CoA synthetase-like"/>
    <property type="match status" value="2"/>
</dbReference>
<feature type="domain" description="Carrier" evidence="4">
    <location>
        <begin position="2169"/>
        <end position="2244"/>
    </location>
</feature>
<dbReference type="InterPro" id="IPR013120">
    <property type="entry name" value="FAR_NAD-bd"/>
</dbReference>
<keyword evidence="6" id="KW-1185">Reference proteome</keyword>
<dbReference type="Gene3D" id="3.40.50.980">
    <property type="match status" value="4"/>
</dbReference>
<dbReference type="SUPFAM" id="SSF51735">
    <property type="entry name" value="NAD(P)-binding Rossmann-fold domains"/>
    <property type="match status" value="1"/>
</dbReference>
<dbReference type="PROSITE" id="PS00455">
    <property type="entry name" value="AMP_BINDING"/>
    <property type="match status" value="2"/>
</dbReference>
<dbReference type="GO" id="GO:0005829">
    <property type="term" value="C:cytosol"/>
    <property type="evidence" value="ECO:0007669"/>
    <property type="project" value="TreeGrafter"/>
</dbReference>
<dbReference type="NCBIfam" id="TIGR01733">
    <property type="entry name" value="AA-adenyl-dom"/>
    <property type="match status" value="2"/>
</dbReference>
<dbReference type="GO" id="GO:0009239">
    <property type="term" value="P:enterobactin biosynthetic process"/>
    <property type="evidence" value="ECO:0007669"/>
    <property type="project" value="TreeGrafter"/>
</dbReference>
<dbReference type="InterPro" id="IPR025110">
    <property type="entry name" value="AMP-bd_C"/>
</dbReference>
<dbReference type="PROSITE" id="PS50075">
    <property type="entry name" value="CARRIER"/>
    <property type="match status" value="2"/>
</dbReference>
<dbReference type="InterPro" id="IPR010071">
    <property type="entry name" value="AA_adenyl_dom"/>
</dbReference>
<dbReference type="PANTHER" id="PTHR45527">
    <property type="entry name" value="NONRIBOSOMAL PEPTIDE SYNTHETASE"/>
    <property type="match status" value="1"/>
</dbReference>
<dbReference type="CDD" id="cd05930">
    <property type="entry name" value="A_NRPS"/>
    <property type="match status" value="2"/>
</dbReference>
<dbReference type="Pfam" id="PF00501">
    <property type="entry name" value="AMP-binding"/>
    <property type="match status" value="2"/>
</dbReference>
<evidence type="ECO:0000256" key="2">
    <source>
        <dbReference type="ARBA" id="ARBA00022553"/>
    </source>
</evidence>
<dbReference type="InterPro" id="IPR036291">
    <property type="entry name" value="NAD(P)-bd_dom_sf"/>
</dbReference>
<dbReference type="SUPFAM" id="SSF47336">
    <property type="entry name" value="ACP-like"/>
    <property type="match status" value="2"/>
</dbReference>
<dbReference type="GO" id="GO:0047527">
    <property type="term" value="F:2,3-dihydroxybenzoate-serine ligase activity"/>
    <property type="evidence" value="ECO:0007669"/>
    <property type="project" value="TreeGrafter"/>
</dbReference>
<dbReference type="NCBIfam" id="NF003417">
    <property type="entry name" value="PRK04813.1"/>
    <property type="match status" value="2"/>
</dbReference>
<keyword evidence="1" id="KW-0596">Phosphopantetheine</keyword>
<dbReference type="Proteomes" id="UP001149090">
    <property type="component" value="Unassembled WGS sequence"/>
</dbReference>
<sequence length="2658" mass="311062">MNNSKIFPSTSHQLRLFIDYKLNPNTSKYNLSWIIDINGKFNLESFQKSWIYLIQNQESFRTTFKEENDKIYQIIHPKNIEIPIEIINLKQNKNPKKSINKIVKSKIYNHFNLENFPLCSCSIIQFNQNQFKIVFCFHHIIIDGYSIDLFFNNLSLLYSHFKSDPKSQNIELNLDSKRNLYSHFKPYPKSQNIELNLDSKRNTMEDYLKFEEKLLQNSSKIESAENYWKDVFKDSSLELKIPTCYHYNKDSFTESAKRIYFHINKQEMLSIENFIKQYKTTLFIYLVSVFQVLLFKFSKQKTITIGYSSGMFYRKIFPNLIGFFVNNLPLKSKFKKDLSFLHLLSQNQNMRTQTKEFEWLPLSEIIKLLRKDENFVQINATNLFPVSFSATNFAMNVKFEDVETKSYPGEIAEIMNKLSFIYEKQNDSICFGVEYNTSIFSLDFINQLITYYCKLISSTSQNPNLLVSEYLSTFDDSIHPNFDYSTNLSQNQFFIFQKFEAQVQKQPDSIALIYQNQSITYKNLNKISNKLAHFLRDYCQVKPNTFVGICLDRSFELIIAILSVLKSGACYVALDPIYPQERLNYFIKDTKINTILTFEKYSNLIPNSVNYIIFLDNFYRNGNGNFSIKISENSQKKKKVQLSHISKDNPKICNELSDLAYIIYTSGSTGEPKGVMISHSNLSYRIDSLLTAYCINQDEQEREKEIFLHQTSHSFDTSIEEIFIPLTTGGEVVILPQSKFRDINLIFDLIWQHSITTVSFVPSLLEIFLKYFLENKDAYRLAFPLKRIISGGEELKRNVVDLYFDLKLNSIKLFNSYGPTETTIIVTSYKIDSKLERNEKILIGKTIPHTSIYILDSKLNLVPIFAPGEIYISGKCVSQGYINKEELTKKKFIPNPFSKDDSNKILYRTGDQGRFMKNGGIEFLGRVDNQIKLRGIRIELVEIEKVLNKHPNIVNSVVCLSKEKQILVAFIIYSQDSQKIENQEIFLERKKNILNYLKPKLHQAMIPSIMIFLDSFPLTVGKKIDRGKLMKMAQDPKYLKFSKNEELNDEKEEFKPRNEIEKQIENIWKDILHIDNCKINDNFFSLGGHSLSVLLFASRIRNIFQINLPIDLIFRFPTIMEISDLIKNFKNQNFEDEIFMIEKFPNVESPYPLSFAQERLLFLEELSPGNYNISIPIKLNGELDIEALEYSFTKLLKLYPIFGSRILMKNDNYYQEFIENRNFQIERSVISSKEVDQIIRKESSKHFDLFNDFLYRVKLFCIIDNENEKQNIDNCGSCHYGHNHLLLICVHHIIFDGFSHDIMNKKISSFYNYYIENKEKKGIVSEEELNEINHNLNYIDFILSQKNWFKSEKMNKYFEYWKQKLSGSSFHLNLPFDFPRKTKQSFKGSYYEFGIDQVLFKKLKNFAEKNNTTMFVVMLSVFQILLYRYSNQNDIIVGVPFSSRHYSGSENIIGLFVNSIPIITKFDKHTNQSFNSFLREIQKTHEEAHKYQDLPFDKIVKLLNIAHNPSHNPLFQVMFSYEHLKDGSVFNLKNVKSQEIYNVDYQSSKFDLSLECQEINHESQNKEDITFTFEYCVDLFRKETIIQMANNLTNLIEYIVKNEGNESIFFIPLLSEKEKEKILYTFNYKKLNKEKKEKIFAEDEKLLHKIFEKITKEKPKNIALNYLGKEITYQQLNENSNQFAVYLINKYKIIPNSLIAIGIQRSIPLIIAIIGILKAGCCFLPIDVNLPQESLINIIKDSECKSIIINEETKSKFSFFEGNFIDIDSNDIWEQKENINYEEILQKIEIDGKSLAYVIYTSGTSGKPKGVMIQHQAITLRLLSAQKLCQLNEKDKMLNYTTIGFDISIEEIFWPLIVGGTVVIGAENIHFDIPQLLEIISSTKVSVIDFVPSYLQVFLENHNIFKDKLKPLRIVICGGEALKYDIMNKFFKIFPENVSFYNAYGPTEITIDASYWKCDKNSDRVFIGKPLAKTYLYILDQFLQPVPIGVWGQLFVGGIGLSKGYLNNPDLTKKKFIANPFSKNSEKRLYKTGDIVRFNHEGNVEFFGRKDSQIKLRGYRIEISGIESIIQEFPYVSQAAIKMFSFNENDYNSCYLTAYIVTKKPEILEKEKLIEELKKFVSNKLPKYMIPSFYVILNELPLNQNGKIEYNLLEKPKINEKEIVKIEQEILGEMEKKMISIWQKILGIEEISFDSNFFELGGNSLILLSLQSKIDMEMKEKIPINQFFINQTPRKLVEYINSIHNIQNLESEIITNKENNENFGDSTIKKLISEDLKFELEKIDLKFDLEKLKNPDGIFLTGATGFLGSFLLFDLLKQFEQQKTPIYCLVRANENENGKQKIERIMKENLIWKEEFKERIIAIEGDLSKTNLGMEENEFNELSKKVSLIYHCGAIVNFIYPYEKVRNTNILSTKEIIKLSCLNQLKTINYISTISVLEFYEEDYEEIDETFPLYIHNNLYSSDGYTQTKTVSELLILKAKEKGIPIKIYRPSRIMGDSLNNCYNEKDFLVNFIKGVYHMKITPDIDLLEDCLPVDYVSQSIVSLSIQPDLFGQVFHLFNSQKISWNEIISIMNSNSLQVSTLSYKEWRKCFVNSKDDDLNPLSNFWFLFDENGDFFKNRRENFKYLNKKTNLKIEYLINSLKDLKELFTFYLNSMKLN</sequence>
<dbReference type="FunFam" id="3.40.50.980:FF:000001">
    <property type="entry name" value="Non-ribosomal peptide synthetase"/>
    <property type="match status" value="1"/>
</dbReference>
<dbReference type="FunFam" id="3.30.300.30:FF:000015">
    <property type="entry name" value="Nonribosomal peptide synthase SidD"/>
    <property type="match status" value="1"/>
</dbReference>
<evidence type="ECO:0000256" key="1">
    <source>
        <dbReference type="ARBA" id="ARBA00022450"/>
    </source>
</evidence>
<dbReference type="Pfam" id="PF07993">
    <property type="entry name" value="NAD_binding_4"/>
    <property type="match status" value="1"/>
</dbReference>
<dbReference type="Gene3D" id="1.10.1200.10">
    <property type="entry name" value="ACP-like"/>
    <property type="match status" value="2"/>
</dbReference>
<protein>
    <recommendedName>
        <fullName evidence="4">Carrier domain-containing protein</fullName>
    </recommendedName>
</protein>
<dbReference type="CDD" id="cd19531">
    <property type="entry name" value="LCL_NRPS-like"/>
    <property type="match status" value="1"/>
</dbReference>
<dbReference type="Pfam" id="PF13193">
    <property type="entry name" value="AMP-binding_C"/>
    <property type="match status" value="1"/>
</dbReference>
<dbReference type="OrthoDB" id="329835at2759"/>
<dbReference type="InterPro" id="IPR020845">
    <property type="entry name" value="AMP-binding_CS"/>
</dbReference>
<dbReference type="Gene3D" id="3.30.559.10">
    <property type="entry name" value="Chloramphenicol acetyltransferase-like domain"/>
    <property type="match status" value="2"/>
</dbReference>
<dbReference type="InterPro" id="IPR010080">
    <property type="entry name" value="Thioester_reductase-like_dom"/>
</dbReference>